<feature type="region of interest" description="Disordered" evidence="4">
    <location>
        <begin position="133"/>
        <end position="174"/>
    </location>
</feature>
<accession>A0ABN7RVN1</accession>
<dbReference type="EMBL" id="OU015568">
    <property type="protein sequence ID" value="CAG5087066.1"/>
    <property type="molecule type" value="Genomic_DNA"/>
</dbReference>
<evidence type="ECO:0000313" key="7">
    <source>
        <dbReference type="Proteomes" id="UP001158576"/>
    </source>
</evidence>
<dbReference type="InterPro" id="IPR036388">
    <property type="entry name" value="WH-like_DNA-bd_sf"/>
</dbReference>
<sequence length="392" mass="42453">MELMPFKNLLGLPPVSGINSIANEYSKVGSFDVNITLWQFLLELLMDHKNSSHLISWTSKEGEFKLHRSEEVARLWGMRKNKTNMNYDKLSRALRYYYDKNIIKKVNGQKFVYKFVQFPEHFDTAEIKITNSPSVSSTEATPPSVSTSPKPTINPRKRRIFDEPSTPPPSSHRANSLAALLSESIAAQNSAAIAAASLAAASANLGACPASTPNFGTPAPAAPGFKLGGDGAARAAFHPAKAISPSHTGPPPMPSLLSPLFPNFNQIATYQYLLLQQQGLTRNIFSLPPLRPTFPIPSSTPKVTLPSMLSIVTPTGAPSTPTGVPSETGATECCVTVVDDDSNSDESPLPSKIRRIEDKSPTAPSSPKKIEQETNEEQPLDLTKKTSKVSDE</sequence>
<dbReference type="InterPro" id="IPR000418">
    <property type="entry name" value="Ets_dom"/>
</dbReference>
<name>A0ABN7RVN1_OIKDI</name>
<evidence type="ECO:0000259" key="5">
    <source>
        <dbReference type="PROSITE" id="PS50061"/>
    </source>
</evidence>
<dbReference type="PROSITE" id="PS00345">
    <property type="entry name" value="ETS_DOMAIN_1"/>
    <property type="match status" value="1"/>
</dbReference>
<evidence type="ECO:0000256" key="3">
    <source>
        <dbReference type="RuleBase" id="RU004019"/>
    </source>
</evidence>
<dbReference type="Proteomes" id="UP001158576">
    <property type="component" value="Chromosome PAR"/>
</dbReference>
<dbReference type="Pfam" id="PF00178">
    <property type="entry name" value="Ets"/>
    <property type="match status" value="1"/>
</dbReference>
<dbReference type="SMART" id="SM00413">
    <property type="entry name" value="ETS"/>
    <property type="match status" value="1"/>
</dbReference>
<dbReference type="InterPro" id="IPR036390">
    <property type="entry name" value="WH_DNA-bd_sf"/>
</dbReference>
<dbReference type="PRINTS" id="PR00454">
    <property type="entry name" value="ETSDOMAIN"/>
</dbReference>
<dbReference type="PANTHER" id="PTHR11849:SF133">
    <property type="entry name" value="ETS DOMAIN-CONTAINING PROTEIN"/>
    <property type="match status" value="1"/>
</dbReference>
<feature type="compositionally biased region" description="Low complexity" evidence="4">
    <location>
        <begin position="141"/>
        <end position="151"/>
    </location>
</feature>
<dbReference type="PROSITE" id="PS50061">
    <property type="entry name" value="ETS_DOMAIN_3"/>
    <property type="match status" value="1"/>
</dbReference>
<keyword evidence="2 3" id="KW-0238">DNA-binding</keyword>
<organism evidence="6 7">
    <name type="scientific">Oikopleura dioica</name>
    <name type="common">Tunicate</name>
    <dbReference type="NCBI Taxonomy" id="34765"/>
    <lineage>
        <taxon>Eukaryota</taxon>
        <taxon>Metazoa</taxon>
        <taxon>Chordata</taxon>
        <taxon>Tunicata</taxon>
        <taxon>Appendicularia</taxon>
        <taxon>Copelata</taxon>
        <taxon>Oikopleuridae</taxon>
        <taxon>Oikopleura</taxon>
    </lineage>
</organism>
<dbReference type="Gene3D" id="1.10.10.10">
    <property type="entry name" value="Winged helix-like DNA-binding domain superfamily/Winged helix DNA-binding domain"/>
    <property type="match status" value="1"/>
</dbReference>
<evidence type="ECO:0000256" key="1">
    <source>
        <dbReference type="ARBA" id="ARBA00005562"/>
    </source>
</evidence>
<keyword evidence="7" id="KW-1185">Reference proteome</keyword>
<keyword evidence="3" id="KW-0539">Nucleus</keyword>
<protein>
    <submittedName>
        <fullName evidence="6">Oidioi.mRNA.OKI2018_I69.PAR.g11448.t1.cds</fullName>
    </submittedName>
</protein>
<dbReference type="InterPro" id="IPR046328">
    <property type="entry name" value="ETS_fam"/>
</dbReference>
<proteinExistence type="inferred from homology"/>
<evidence type="ECO:0000256" key="4">
    <source>
        <dbReference type="SAM" id="MobiDB-lite"/>
    </source>
</evidence>
<reference evidence="6 7" key="1">
    <citation type="submission" date="2021-04" db="EMBL/GenBank/DDBJ databases">
        <authorList>
            <person name="Bliznina A."/>
        </authorList>
    </citation>
    <scope>NUCLEOTIDE SEQUENCE [LARGE SCALE GENOMIC DNA]</scope>
</reference>
<gene>
    <name evidence="6" type="ORF">OKIOD_LOCUS3006</name>
</gene>
<feature type="region of interest" description="Disordered" evidence="4">
    <location>
        <begin position="338"/>
        <end position="392"/>
    </location>
</feature>
<evidence type="ECO:0000313" key="6">
    <source>
        <dbReference type="EMBL" id="CAG5087066.1"/>
    </source>
</evidence>
<dbReference type="PROSITE" id="PS00346">
    <property type="entry name" value="ETS_DOMAIN_2"/>
    <property type="match status" value="1"/>
</dbReference>
<feature type="compositionally biased region" description="Basic and acidic residues" evidence="4">
    <location>
        <begin position="382"/>
        <end position="392"/>
    </location>
</feature>
<comment type="similarity">
    <text evidence="1 3">Belongs to the ETS family.</text>
</comment>
<comment type="subcellular location">
    <subcellularLocation>
        <location evidence="3">Nucleus</location>
    </subcellularLocation>
</comment>
<feature type="domain" description="ETS" evidence="5">
    <location>
        <begin position="35"/>
        <end position="116"/>
    </location>
</feature>
<dbReference type="PANTHER" id="PTHR11849">
    <property type="entry name" value="ETS"/>
    <property type="match status" value="1"/>
</dbReference>
<evidence type="ECO:0000256" key="2">
    <source>
        <dbReference type="ARBA" id="ARBA00023125"/>
    </source>
</evidence>
<dbReference type="SUPFAM" id="SSF46785">
    <property type="entry name" value="Winged helix' DNA-binding domain"/>
    <property type="match status" value="1"/>
</dbReference>